<dbReference type="EMBL" id="MU790966">
    <property type="protein sequence ID" value="KAJ3991714.1"/>
    <property type="molecule type" value="Genomic_DNA"/>
</dbReference>
<sequence length="129" mass="14810">MLYHELRKIGVPTAIIEWMKRRYGRRVTQLSFDDYLSEPFEVPGGEDQGDPFSAVGYILYAAGLLNILQEAYKEEGYAFMDDLAGMKWAENIKKAHADIELMMSRNEGALEWAQTHNCQFGIPKFKLVD</sequence>
<accession>A0ABQ8PZN8</accession>
<evidence type="ECO:0000313" key="2">
    <source>
        <dbReference type="Proteomes" id="UP001163828"/>
    </source>
</evidence>
<organism evidence="1 2">
    <name type="scientific">Lentinula boryana</name>
    <dbReference type="NCBI Taxonomy" id="40481"/>
    <lineage>
        <taxon>Eukaryota</taxon>
        <taxon>Fungi</taxon>
        <taxon>Dikarya</taxon>
        <taxon>Basidiomycota</taxon>
        <taxon>Agaricomycotina</taxon>
        <taxon>Agaricomycetes</taxon>
        <taxon>Agaricomycetidae</taxon>
        <taxon>Agaricales</taxon>
        <taxon>Marasmiineae</taxon>
        <taxon>Omphalotaceae</taxon>
        <taxon>Lentinula</taxon>
    </lineage>
</organism>
<proteinExistence type="predicted"/>
<evidence type="ECO:0000313" key="1">
    <source>
        <dbReference type="EMBL" id="KAJ3991714.1"/>
    </source>
</evidence>
<comment type="caution">
    <text evidence="1">The sequence shown here is derived from an EMBL/GenBank/DDBJ whole genome shotgun (WGS) entry which is preliminary data.</text>
</comment>
<evidence type="ECO:0008006" key="3">
    <source>
        <dbReference type="Google" id="ProtNLM"/>
    </source>
</evidence>
<feature type="non-terminal residue" evidence="1">
    <location>
        <position position="129"/>
    </location>
</feature>
<gene>
    <name evidence="1" type="ORF">F5050DRAFT_1580928</name>
</gene>
<name>A0ABQ8PZN8_9AGAR</name>
<protein>
    <recommendedName>
        <fullName evidence="3">Reverse transcriptase domain-containing protein</fullName>
    </recommendedName>
</protein>
<reference evidence="1" key="1">
    <citation type="submission" date="2022-08" db="EMBL/GenBank/DDBJ databases">
        <authorList>
            <consortium name="DOE Joint Genome Institute"/>
            <person name="Min B."/>
            <person name="Riley R."/>
            <person name="Sierra-Patev S."/>
            <person name="Naranjo-Ortiz M."/>
            <person name="Looney B."/>
            <person name="Konkel Z."/>
            <person name="Slot J.C."/>
            <person name="Sakamoto Y."/>
            <person name="Steenwyk J.L."/>
            <person name="Rokas A."/>
            <person name="Carro J."/>
            <person name="Camarero S."/>
            <person name="Ferreira P."/>
            <person name="Molpeceres G."/>
            <person name="Ruiz-Duenas F.J."/>
            <person name="Serrano A."/>
            <person name="Henrissat B."/>
            <person name="Drula E."/>
            <person name="Hughes K.W."/>
            <person name="Mata J.L."/>
            <person name="Ishikawa N.K."/>
            <person name="Vargas-Isla R."/>
            <person name="Ushijima S."/>
            <person name="Smith C.A."/>
            <person name="Ahrendt S."/>
            <person name="Andreopoulos W."/>
            <person name="He G."/>
            <person name="Labutti K."/>
            <person name="Lipzen A."/>
            <person name="Ng V."/>
            <person name="Sandor L."/>
            <person name="Barry K."/>
            <person name="Martinez A.T."/>
            <person name="Xiao Y."/>
            <person name="Gibbons J.G."/>
            <person name="Terashima K."/>
            <person name="Hibbett D.S."/>
            <person name="Grigoriev I.V."/>
        </authorList>
    </citation>
    <scope>NUCLEOTIDE SEQUENCE</scope>
    <source>
        <strain evidence="1">TFB10827</strain>
    </source>
</reference>
<dbReference type="Proteomes" id="UP001163828">
    <property type="component" value="Unassembled WGS sequence"/>
</dbReference>
<keyword evidence="2" id="KW-1185">Reference proteome</keyword>